<keyword evidence="2" id="KW-1185">Reference proteome</keyword>
<name>A0A1B8GMQ4_9PEZI</name>
<dbReference type="Proteomes" id="UP000091956">
    <property type="component" value="Unassembled WGS sequence"/>
</dbReference>
<proteinExistence type="predicted"/>
<dbReference type="AlphaFoldDB" id="A0A1B8GMQ4"/>
<reference evidence="2" key="2">
    <citation type="journal article" date="2018" name="Nat. Commun.">
        <title>Extreme sensitivity to ultraviolet light in the fungal pathogen causing white-nose syndrome of bats.</title>
        <authorList>
            <person name="Palmer J.M."/>
            <person name="Drees K.P."/>
            <person name="Foster J.T."/>
            <person name="Lindner D.L."/>
        </authorList>
    </citation>
    <scope>NUCLEOTIDE SEQUENCE [LARGE SCALE GENOMIC DNA]</scope>
    <source>
        <strain evidence="2">UAMH 10579</strain>
    </source>
</reference>
<protein>
    <submittedName>
        <fullName evidence="1">Uncharacterized protein</fullName>
    </submittedName>
</protein>
<sequence length="85" mass="9292">MKALNSAQKAKLVQHIKNKELELTCQAIRNEADKLGLYNHASLSGSKLIGGLDSQLRTHQQGGQHASEYIHGNDVGSWESARVVI</sequence>
<dbReference type="RefSeq" id="XP_018130842.1">
    <property type="nucleotide sequence ID" value="XM_018274309.1"/>
</dbReference>
<evidence type="ECO:0000313" key="1">
    <source>
        <dbReference type="EMBL" id="OBT97109.1"/>
    </source>
</evidence>
<gene>
    <name evidence="1" type="ORF">VE01_04841</name>
</gene>
<evidence type="ECO:0000313" key="2">
    <source>
        <dbReference type="Proteomes" id="UP000091956"/>
    </source>
</evidence>
<organism evidence="1 2">
    <name type="scientific">Pseudogymnoascus verrucosus</name>
    <dbReference type="NCBI Taxonomy" id="342668"/>
    <lineage>
        <taxon>Eukaryota</taxon>
        <taxon>Fungi</taxon>
        <taxon>Dikarya</taxon>
        <taxon>Ascomycota</taxon>
        <taxon>Pezizomycotina</taxon>
        <taxon>Leotiomycetes</taxon>
        <taxon>Thelebolales</taxon>
        <taxon>Thelebolaceae</taxon>
        <taxon>Pseudogymnoascus</taxon>
    </lineage>
</organism>
<accession>A0A1B8GMQ4</accession>
<dbReference type="EMBL" id="KV460224">
    <property type="protein sequence ID" value="OBT97109.1"/>
    <property type="molecule type" value="Genomic_DNA"/>
</dbReference>
<reference evidence="1 2" key="1">
    <citation type="submission" date="2016-03" db="EMBL/GenBank/DDBJ databases">
        <title>Comparative genomics of Pseudogymnoascus destructans, the fungus causing white-nose syndrome of bats.</title>
        <authorList>
            <person name="Palmer J.M."/>
            <person name="Drees K.P."/>
            <person name="Foster J.T."/>
            <person name="Lindner D.L."/>
        </authorList>
    </citation>
    <scope>NUCLEOTIDE SEQUENCE [LARGE SCALE GENOMIC DNA]</scope>
    <source>
        <strain evidence="1 2">UAMH 10579</strain>
    </source>
</reference>
<dbReference type="GeneID" id="28838227"/>